<evidence type="ECO:0000259" key="5">
    <source>
        <dbReference type="PROSITE" id="PS50931"/>
    </source>
</evidence>
<evidence type="ECO:0000256" key="1">
    <source>
        <dbReference type="ARBA" id="ARBA00009437"/>
    </source>
</evidence>
<evidence type="ECO:0000256" key="2">
    <source>
        <dbReference type="ARBA" id="ARBA00023015"/>
    </source>
</evidence>
<feature type="domain" description="HTH lysR-type" evidence="5">
    <location>
        <begin position="1"/>
        <end position="58"/>
    </location>
</feature>
<proteinExistence type="inferred from homology"/>
<organism evidence="6 7">
    <name type="scientific">Phytomonospora endophytica</name>
    <dbReference type="NCBI Taxonomy" id="714109"/>
    <lineage>
        <taxon>Bacteria</taxon>
        <taxon>Bacillati</taxon>
        <taxon>Actinomycetota</taxon>
        <taxon>Actinomycetes</taxon>
        <taxon>Micromonosporales</taxon>
        <taxon>Micromonosporaceae</taxon>
        <taxon>Phytomonospora</taxon>
    </lineage>
</organism>
<dbReference type="PRINTS" id="PR00039">
    <property type="entry name" value="HTHLYSR"/>
</dbReference>
<dbReference type="PANTHER" id="PTHR30346:SF28">
    <property type="entry name" value="HTH-TYPE TRANSCRIPTIONAL REGULATOR CYNR"/>
    <property type="match status" value="1"/>
</dbReference>
<dbReference type="SUPFAM" id="SSF53850">
    <property type="entry name" value="Periplasmic binding protein-like II"/>
    <property type="match status" value="1"/>
</dbReference>
<dbReference type="EMBL" id="JACHGT010000007">
    <property type="protein sequence ID" value="MBB6035561.1"/>
    <property type="molecule type" value="Genomic_DNA"/>
</dbReference>
<reference evidence="6 7" key="1">
    <citation type="submission" date="2020-08" db="EMBL/GenBank/DDBJ databases">
        <title>Genomic Encyclopedia of Type Strains, Phase IV (KMG-IV): sequencing the most valuable type-strain genomes for metagenomic binning, comparative biology and taxonomic classification.</title>
        <authorList>
            <person name="Goeker M."/>
        </authorList>
    </citation>
    <scope>NUCLEOTIDE SEQUENCE [LARGE SCALE GENOMIC DNA]</scope>
    <source>
        <strain evidence="6 7">YIM 65646</strain>
    </source>
</reference>
<keyword evidence="4" id="KW-0804">Transcription</keyword>
<dbReference type="InterPro" id="IPR036388">
    <property type="entry name" value="WH-like_DNA-bd_sf"/>
</dbReference>
<evidence type="ECO:0000313" key="6">
    <source>
        <dbReference type="EMBL" id="MBB6035561.1"/>
    </source>
</evidence>
<gene>
    <name evidence="6" type="ORF">HNR73_003425</name>
</gene>
<evidence type="ECO:0000256" key="3">
    <source>
        <dbReference type="ARBA" id="ARBA00023125"/>
    </source>
</evidence>
<dbReference type="PANTHER" id="PTHR30346">
    <property type="entry name" value="TRANSCRIPTIONAL DUAL REGULATOR HCAR-RELATED"/>
    <property type="match status" value="1"/>
</dbReference>
<sequence length="292" mass="30416">MELRQLEYFVAVAEEAGFTRAAARVHISQSGVSAQIRQLERELGAELIDRSGRTARLTSAGAAALEHARAALSAAESVRQAVGEVADLIRGRLSIGMITACTVTPFFDGLSAFHDAHPGVEIVLSEDTSDRLAEQVRTGLLDLALIGAAAAPPEDLSSFTIVSERLVAAVRPDHPLAKSERPSLGEVCTSPIVSLPAGTGIRTVFDRACAAQGLRPDIALQASAPDTVADLAARGLGTAILSESSVRAGDSLAVRIIDDVDIPGVLALVWPKAPGGPALRTLVDHVRRAFGG</sequence>
<dbReference type="RefSeq" id="WP_184788442.1">
    <property type="nucleotide sequence ID" value="NZ_BONT01000083.1"/>
</dbReference>
<protein>
    <submittedName>
        <fullName evidence="6">DNA-binding transcriptional LysR family regulator</fullName>
    </submittedName>
</protein>
<dbReference type="FunFam" id="1.10.10.10:FF:000001">
    <property type="entry name" value="LysR family transcriptional regulator"/>
    <property type="match status" value="1"/>
</dbReference>
<dbReference type="GO" id="GO:0032993">
    <property type="term" value="C:protein-DNA complex"/>
    <property type="evidence" value="ECO:0007669"/>
    <property type="project" value="TreeGrafter"/>
</dbReference>
<dbReference type="Pfam" id="PF00126">
    <property type="entry name" value="HTH_1"/>
    <property type="match status" value="1"/>
</dbReference>
<dbReference type="InterPro" id="IPR005119">
    <property type="entry name" value="LysR_subst-bd"/>
</dbReference>
<comment type="similarity">
    <text evidence="1">Belongs to the LysR transcriptional regulatory family.</text>
</comment>
<keyword evidence="3 6" id="KW-0238">DNA-binding</keyword>
<name>A0A841FE63_9ACTN</name>
<keyword evidence="7" id="KW-1185">Reference proteome</keyword>
<dbReference type="Gene3D" id="3.40.190.290">
    <property type="match status" value="1"/>
</dbReference>
<dbReference type="InterPro" id="IPR000847">
    <property type="entry name" value="LysR_HTH_N"/>
</dbReference>
<dbReference type="PROSITE" id="PS50931">
    <property type="entry name" value="HTH_LYSR"/>
    <property type="match status" value="1"/>
</dbReference>
<comment type="caution">
    <text evidence="6">The sequence shown here is derived from an EMBL/GenBank/DDBJ whole genome shotgun (WGS) entry which is preliminary data.</text>
</comment>
<dbReference type="GO" id="GO:0003700">
    <property type="term" value="F:DNA-binding transcription factor activity"/>
    <property type="evidence" value="ECO:0007669"/>
    <property type="project" value="InterPro"/>
</dbReference>
<dbReference type="SUPFAM" id="SSF46785">
    <property type="entry name" value="Winged helix' DNA-binding domain"/>
    <property type="match status" value="1"/>
</dbReference>
<accession>A0A841FE63</accession>
<dbReference type="Pfam" id="PF03466">
    <property type="entry name" value="LysR_substrate"/>
    <property type="match status" value="1"/>
</dbReference>
<dbReference type="AlphaFoldDB" id="A0A841FE63"/>
<evidence type="ECO:0000313" key="7">
    <source>
        <dbReference type="Proteomes" id="UP000548476"/>
    </source>
</evidence>
<dbReference type="Proteomes" id="UP000548476">
    <property type="component" value="Unassembled WGS sequence"/>
</dbReference>
<dbReference type="GO" id="GO:0003677">
    <property type="term" value="F:DNA binding"/>
    <property type="evidence" value="ECO:0007669"/>
    <property type="project" value="UniProtKB-KW"/>
</dbReference>
<evidence type="ECO:0000256" key="4">
    <source>
        <dbReference type="ARBA" id="ARBA00023163"/>
    </source>
</evidence>
<dbReference type="InterPro" id="IPR036390">
    <property type="entry name" value="WH_DNA-bd_sf"/>
</dbReference>
<dbReference type="Gene3D" id="1.10.10.10">
    <property type="entry name" value="Winged helix-like DNA-binding domain superfamily/Winged helix DNA-binding domain"/>
    <property type="match status" value="1"/>
</dbReference>
<keyword evidence="2" id="KW-0805">Transcription regulation</keyword>